<feature type="compositionally biased region" description="Low complexity" evidence="1">
    <location>
        <begin position="234"/>
        <end position="251"/>
    </location>
</feature>
<dbReference type="Proteomes" id="UP001601303">
    <property type="component" value="Unassembled WGS sequence"/>
</dbReference>
<protein>
    <recommendedName>
        <fullName evidence="5">Translation initiation factor IF-2</fullName>
    </recommendedName>
</protein>
<feature type="region of interest" description="Disordered" evidence="1">
    <location>
        <begin position="1"/>
        <end position="98"/>
    </location>
</feature>
<feature type="compositionally biased region" description="Polar residues" evidence="1">
    <location>
        <begin position="220"/>
        <end position="233"/>
    </location>
</feature>
<dbReference type="EMBL" id="JBIAHM010000025">
    <property type="protein sequence ID" value="MFE9606265.1"/>
    <property type="molecule type" value="Genomic_DNA"/>
</dbReference>
<accession>A0ABW6MJG4</accession>
<name>A0ABW6MJG4_9ACTN</name>
<feature type="compositionally biased region" description="Low complexity" evidence="1">
    <location>
        <begin position="259"/>
        <end position="282"/>
    </location>
</feature>
<evidence type="ECO:0000313" key="3">
    <source>
        <dbReference type="EMBL" id="MFE9606265.1"/>
    </source>
</evidence>
<organism evidence="3 4">
    <name type="scientific">Streptomyces hokutonensis</name>
    <dbReference type="NCBI Taxonomy" id="1306990"/>
    <lineage>
        <taxon>Bacteria</taxon>
        <taxon>Bacillati</taxon>
        <taxon>Actinomycetota</taxon>
        <taxon>Actinomycetes</taxon>
        <taxon>Kitasatosporales</taxon>
        <taxon>Streptomycetaceae</taxon>
        <taxon>Streptomyces</taxon>
    </lineage>
</organism>
<sequence>MRTESSEPSGPPGSSWPVVPKGVRKGPAGSLTGPLTGPPIGPSGALADPWGAPAANDPDEVTVQLDGPAEELDDPGAKGAGHDGSDGPVFVDESGRRSRRYRRIGMAVGIACAVYAVVIVATLLSGSSDAPWLPVPGQKDDPPASKVDTSPLPAESGRPSGGGGSVAPGNIPTASDGTTPSPGASASASGASKAPGSKASTSASAKPSATKSTPTPAGGTVSNPVVQPSHPQDTPSSGPSTPTGGTSAPAQPTTPTPTPTAGTGTVADAPNTPSPVAQEPAAPSEPAPAPAPSTTPEHIV</sequence>
<feature type="compositionally biased region" description="Low complexity" evidence="1">
    <location>
        <begin position="1"/>
        <end position="35"/>
    </location>
</feature>
<feature type="region of interest" description="Disordered" evidence="1">
    <location>
        <begin position="127"/>
        <end position="300"/>
    </location>
</feature>
<keyword evidence="2" id="KW-0472">Membrane</keyword>
<reference evidence="3 4" key="1">
    <citation type="submission" date="2024-10" db="EMBL/GenBank/DDBJ databases">
        <title>The Natural Products Discovery Center: Release of the First 8490 Sequenced Strains for Exploring Actinobacteria Biosynthetic Diversity.</title>
        <authorList>
            <person name="Kalkreuter E."/>
            <person name="Kautsar S.A."/>
            <person name="Yang D."/>
            <person name="Bader C.D."/>
            <person name="Teijaro C.N."/>
            <person name="Fluegel L."/>
            <person name="Davis C.M."/>
            <person name="Simpson J.R."/>
            <person name="Lauterbach L."/>
            <person name="Steele A.D."/>
            <person name="Gui C."/>
            <person name="Meng S."/>
            <person name="Li G."/>
            <person name="Viehrig K."/>
            <person name="Ye F."/>
            <person name="Su P."/>
            <person name="Kiefer A.F."/>
            <person name="Nichols A."/>
            <person name="Cepeda A.J."/>
            <person name="Yan W."/>
            <person name="Fan B."/>
            <person name="Jiang Y."/>
            <person name="Adhikari A."/>
            <person name="Zheng C.-J."/>
            <person name="Schuster L."/>
            <person name="Cowan T.M."/>
            <person name="Smanski M.J."/>
            <person name="Chevrette M.G."/>
            <person name="De Carvalho L.P.S."/>
            <person name="Shen B."/>
        </authorList>
    </citation>
    <scope>NUCLEOTIDE SEQUENCE [LARGE SCALE GENOMIC DNA]</scope>
    <source>
        <strain evidence="3 4">NPDC006488</strain>
    </source>
</reference>
<evidence type="ECO:0000313" key="4">
    <source>
        <dbReference type="Proteomes" id="UP001601303"/>
    </source>
</evidence>
<keyword evidence="4" id="KW-1185">Reference proteome</keyword>
<keyword evidence="2" id="KW-0812">Transmembrane</keyword>
<dbReference type="RefSeq" id="WP_388114956.1">
    <property type="nucleotide sequence ID" value="NZ_JBIAHM010000025.1"/>
</dbReference>
<feature type="compositionally biased region" description="Low complexity" evidence="1">
    <location>
        <begin position="177"/>
        <end position="218"/>
    </location>
</feature>
<evidence type="ECO:0000256" key="1">
    <source>
        <dbReference type="SAM" id="MobiDB-lite"/>
    </source>
</evidence>
<feature type="transmembrane region" description="Helical" evidence="2">
    <location>
        <begin position="104"/>
        <end position="124"/>
    </location>
</feature>
<gene>
    <name evidence="3" type="ORF">ACFYNQ_47985</name>
</gene>
<comment type="caution">
    <text evidence="3">The sequence shown here is derived from an EMBL/GenBank/DDBJ whole genome shotgun (WGS) entry which is preliminary data.</text>
</comment>
<keyword evidence="2" id="KW-1133">Transmembrane helix</keyword>
<evidence type="ECO:0008006" key="5">
    <source>
        <dbReference type="Google" id="ProtNLM"/>
    </source>
</evidence>
<evidence type="ECO:0000256" key="2">
    <source>
        <dbReference type="SAM" id="Phobius"/>
    </source>
</evidence>
<feature type="compositionally biased region" description="Pro residues" evidence="1">
    <location>
        <begin position="283"/>
        <end position="293"/>
    </location>
</feature>
<proteinExistence type="predicted"/>